<dbReference type="RefSeq" id="WP_160793525.1">
    <property type="nucleotide sequence ID" value="NZ_CANMWR010000011.1"/>
</dbReference>
<dbReference type="CDD" id="cd00293">
    <property type="entry name" value="USP-like"/>
    <property type="match status" value="1"/>
</dbReference>
<comment type="subcellular location">
    <subcellularLocation>
        <location evidence="1">Cytoplasm</location>
    </subcellularLocation>
</comment>
<keyword evidence="3" id="KW-0963">Cytoplasm</keyword>
<dbReference type="Proteomes" id="UP000474778">
    <property type="component" value="Unassembled WGS sequence"/>
</dbReference>
<dbReference type="Gene3D" id="3.40.50.12370">
    <property type="match status" value="1"/>
</dbReference>
<comment type="function">
    <text evidence="4">Required for resistance to DNA-damaging agents.</text>
</comment>
<dbReference type="GO" id="GO:0005737">
    <property type="term" value="C:cytoplasm"/>
    <property type="evidence" value="ECO:0007669"/>
    <property type="project" value="UniProtKB-SubCell"/>
</dbReference>
<dbReference type="PANTHER" id="PTHR47892:SF1">
    <property type="entry name" value="UNIVERSAL STRESS PROTEIN E"/>
    <property type="match status" value="1"/>
</dbReference>
<evidence type="ECO:0000256" key="2">
    <source>
        <dbReference type="ARBA" id="ARBA00008791"/>
    </source>
</evidence>
<feature type="domain" description="UspA" evidence="5">
    <location>
        <begin position="232"/>
        <end position="302"/>
    </location>
</feature>
<reference evidence="6 7" key="1">
    <citation type="submission" date="2019-12" db="EMBL/GenBank/DDBJ databases">
        <title>Shewanella insulae sp. nov., isolated from a tidal flat.</title>
        <authorList>
            <person name="Yoon J.-H."/>
        </authorList>
    </citation>
    <scope>NUCLEOTIDE SEQUENCE [LARGE SCALE GENOMIC DNA]</scope>
    <source>
        <strain evidence="6 7">JBTF-M18</strain>
    </source>
</reference>
<evidence type="ECO:0000313" key="7">
    <source>
        <dbReference type="Proteomes" id="UP000474778"/>
    </source>
</evidence>
<evidence type="ECO:0000313" key="6">
    <source>
        <dbReference type="EMBL" id="MXR67549.1"/>
    </source>
</evidence>
<dbReference type="PANTHER" id="PTHR47892">
    <property type="entry name" value="UNIVERSAL STRESS PROTEIN E"/>
    <property type="match status" value="1"/>
</dbReference>
<evidence type="ECO:0000256" key="1">
    <source>
        <dbReference type="ARBA" id="ARBA00004496"/>
    </source>
</evidence>
<comment type="caution">
    <text evidence="6">The sequence shown here is derived from an EMBL/GenBank/DDBJ whole genome shotgun (WGS) entry which is preliminary data.</text>
</comment>
<organism evidence="6 7">
    <name type="scientific">Shewanella insulae</name>
    <dbReference type="NCBI Taxonomy" id="2681496"/>
    <lineage>
        <taxon>Bacteria</taxon>
        <taxon>Pseudomonadati</taxon>
        <taxon>Pseudomonadota</taxon>
        <taxon>Gammaproteobacteria</taxon>
        <taxon>Alteromonadales</taxon>
        <taxon>Shewanellaceae</taxon>
        <taxon>Shewanella</taxon>
    </lineage>
</organism>
<protein>
    <recommendedName>
        <fullName evidence="5">UspA domain-containing protein</fullName>
    </recommendedName>
</protein>
<feature type="domain" description="UspA" evidence="5">
    <location>
        <begin position="4"/>
        <end position="147"/>
    </location>
</feature>
<evidence type="ECO:0000256" key="3">
    <source>
        <dbReference type="ARBA" id="ARBA00022490"/>
    </source>
</evidence>
<dbReference type="InterPro" id="IPR006016">
    <property type="entry name" value="UspA"/>
</dbReference>
<dbReference type="EMBL" id="WRPA01000001">
    <property type="protein sequence ID" value="MXR67549.1"/>
    <property type="molecule type" value="Genomic_DNA"/>
</dbReference>
<name>A0A6L7HTC8_9GAMM</name>
<comment type="similarity">
    <text evidence="2">Belongs to the universal stress protein A family.</text>
</comment>
<keyword evidence="7" id="KW-1185">Reference proteome</keyword>
<dbReference type="Pfam" id="PF00582">
    <property type="entry name" value="Usp"/>
    <property type="match status" value="2"/>
</dbReference>
<proteinExistence type="inferred from homology"/>
<evidence type="ECO:0000259" key="5">
    <source>
        <dbReference type="Pfam" id="PF00582"/>
    </source>
</evidence>
<gene>
    <name evidence="6" type="ORF">GNT65_02520</name>
</gene>
<evidence type="ECO:0000256" key="4">
    <source>
        <dbReference type="ARBA" id="ARBA00037131"/>
    </source>
</evidence>
<sequence>MDSYQRLLVVVDEHDFSLKAVSRAVYLASKTHAAIIVMMLEHSHFVNRLVDTFEPEANQRQTQPQTKEAKLSCLNSFINQAAQSGLAISQASIVCHSSDDVLQFCEDFKVDAVILAASRHKLWNWLTIKPLDVRLIRESSRPVVVVKDHLWQPGGHILSLVEPCADDVTHKALNDAVLQTSEHFSQLLAGDCHLIDCYYGDTPSISFHQVLTPANDEHFHLQQMSNYSSRYHLQPQGEAVNKQHLHLAKSLPEDAIESIAKEVDSELVIVGDTGNGNLFSNMCGHVGEQVIDRIQCDLLVVKPQSARAM</sequence>
<dbReference type="AlphaFoldDB" id="A0A6L7HTC8"/>
<dbReference type="SUPFAM" id="SSF52402">
    <property type="entry name" value="Adenine nucleotide alpha hydrolases-like"/>
    <property type="match status" value="2"/>
</dbReference>
<accession>A0A6L7HTC8</accession>